<dbReference type="InterPro" id="IPR004095">
    <property type="entry name" value="TGS"/>
</dbReference>
<dbReference type="InterPro" id="IPR012676">
    <property type="entry name" value="TGS-like"/>
</dbReference>
<evidence type="ECO:0000313" key="4">
    <source>
        <dbReference type="Proteomes" id="UP000192266"/>
    </source>
</evidence>
<dbReference type="GO" id="GO:0005886">
    <property type="term" value="C:plasma membrane"/>
    <property type="evidence" value="ECO:0007669"/>
    <property type="project" value="TreeGrafter"/>
</dbReference>
<dbReference type="SUPFAM" id="SSF81271">
    <property type="entry name" value="TGS-like"/>
    <property type="match status" value="1"/>
</dbReference>
<evidence type="ECO:0000256" key="1">
    <source>
        <dbReference type="RuleBase" id="RU003847"/>
    </source>
</evidence>
<dbReference type="InterPro" id="IPR043519">
    <property type="entry name" value="NT_sf"/>
</dbReference>
<name>A0A1W1VWV9_9BACT</name>
<dbReference type="FunFam" id="3.10.20.30:FF:000002">
    <property type="entry name" value="GTP pyrophosphokinase (RelA/SpoT)"/>
    <property type="match status" value="1"/>
</dbReference>
<dbReference type="Pfam" id="PF02824">
    <property type="entry name" value="TGS"/>
    <property type="match status" value="1"/>
</dbReference>
<dbReference type="CDD" id="cd01668">
    <property type="entry name" value="TGS_RSH"/>
    <property type="match status" value="1"/>
</dbReference>
<dbReference type="EMBL" id="FWWW01000076">
    <property type="protein sequence ID" value="SMB97816.1"/>
    <property type="molecule type" value="Genomic_DNA"/>
</dbReference>
<dbReference type="GO" id="GO:0015969">
    <property type="term" value="P:guanosine tetraphosphate metabolic process"/>
    <property type="evidence" value="ECO:0007669"/>
    <property type="project" value="InterPro"/>
</dbReference>
<protein>
    <submittedName>
        <fullName evidence="3">(P)ppGpp synthetase I, SpoT/RelA</fullName>
    </submittedName>
</protein>
<dbReference type="CDD" id="cd04876">
    <property type="entry name" value="ACT_RelA-SpoT"/>
    <property type="match status" value="1"/>
</dbReference>
<dbReference type="Pfam" id="PF13328">
    <property type="entry name" value="HD_4"/>
    <property type="match status" value="1"/>
</dbReference>
<dbReference type="CDD" id="cd05399">
    <property type="entry name" value="NT_Rel-Spo_like"/>
    <property type="match status" value="1"/>
</dbReference>
<comment type="similarity">
    <text evidence="1">Belongs to the relA/spoT family.</text>
</comment>
<dbReference type="Pfam" id="PF13291">
    <property type="entry name" value="ACT_4"/>
    <property type="match status" value="1"/>
</dbReference>
<dbReference type="InterPro" id="IPR012675">
    <property type="entry name" value="Beta-grasp_dom_sf"/>
</dbReference>
<dbReference type="InterPro" id="IPR045865">
    <property type="entry name" value="ACT-like_dom_sf"/>
</dbReference>
<dbReference type="Proteomes" id="UP000192266">
    <property type="component" value="Unassembled WGS sequence"/>
</dbReference>
<evidence type="ECO:0000313" key="3">
    <source>
        <dbReference type="EMBL" id="SMB97816.1"/>
    </source>
</evidence>
<proteinExistence type="inferred from homology"/>
<sequence length="736" mass="84566">MATLIDPEVERNEILRHYRRLLRTAKPYLHGNDAKLIKKAFNTSLEAHKNMRRKSGEPYILHPLAVAQIAVEEIGLGTTSIVSALLHDVVEDTPMEISDVDREFGPKVARIIDGLTKISGVFDYGTSEQAENFRKMLLTLSEDVRVILIKLADRLHNMRTLESMPRHKQLKIASETIYLYAPLAHRLGLYAIKTELEDLYLKYTDTEVYNDLMTKVRQSRSARNRFIKDFVSPIDDELKAQGFDFEIKGRPKSIYSILRKMRKQNVTFDEVYDLFAIRVILDVPQEQEKAACWQVYSIVTDFYQPNPDRLRDWVSTPKANGYESLHTTVMSRTGQWVEVQIRSKRMDDIAEKGYAAHWKYKDTGTVQAESTLEAWIAKVREMLETNNSSALEFMDEFRQNLFVKEVYAFTPKGKLVILPDKATALDFAFDIHSQIGLQCLGAKVNQKLQPLSYQLRNGDQVEILTSHKQRPTEEWLQYVITSKARSKIKEYLRDDKRTKAEDGRYLVEKRLELLGIENNQDNLNRLLAHFNIYNAQDFFYRLAIGQLDGREIKVELFDPTIAPPHILSPLAPRSFDQEVQKIRGVNANMLVIGEHTDKFDYHIAPCCNPIPGDDVFGFETETEGIIIHRTSCPQAVKLMSNYGSRIVRAKWTDQLELAFLAGIRIKGSDRVGLVNDVTRIISNSLKVNMRSITIDSNDGMFEGQIMVFVNDTDHLHKMIQRLSKVNGVLLVERFAT</sequence>
<dbReference type="SMART" id="SM00954">
    <property type="entry name" value="RelA_SpoT"/>
    <property type="match status" value="1"/>
</dbReference>
<dbReference type="Pfam" id="PF04607">
    <property type="entry name" value="RelA_SpoT"/>
    <property type="match status" value="1"/>
</dbReference>
<dbReference type="CDD" id="cd00077">
    <property type="entry name" value="HDc"/>
    <property type="match status" value="1"/>
</dbReference>
<dbReference type="InterPro" id="IPR033655">
    <property type="entry name" value="TGS_RelA/SpoT"/>
</dbReference>
<dbReference type="Gene3D" id="1.10.3210.10">
    <property type="entry name" value="Hypothetical protein af1432"/>
    <property type="match status" value="1"/>
</dbReference>
<dbReference type="AlphaFoldDB" id="A0A1W1VWV9"/>
<dbReference type="Gene3D" id="3.10.20.30">
    <property type="match status" value="1"/>
</dbReference>
<dbReference type="PANTHER" id="PTHR21262:SF31">
    <property type="entry name" value="GTP PYROPHOSPHOKINASE"/>
    <property type="match status" value="1"/>
</dbReference>
<dbReference type="RefSeq" id="WP_084446621.1">
    <property type="nucleotide sequence ID" value="NZ_FWWW01000076.1"/>
</dbReference>
<keyword evidence="4" id="KW-1185">Reference proteome</keyword>
<dbReference type="Gene3D" id="3.30.460.10">
    <property type="entry name" value="Beta Polymerase, domain 2"/>
    <property type="match status" value="1"/>
</dbReference>
<evidence type="ECO:0000259" key="2">
    <source>
        <dbReference type="PROSITE" id="PS51880"/>
    </source>
</evidence>
<accession>A0A1W1VWV9</accession>
<dbReference type="SUPFAM" id="SSF109604">
    <property type="entry name" value="HD-domain/PDEase-like"/>
    <property type="match status" value="1"/>
</dbReference>
<dbReference type="InterPro" id="IPR002912">
    <property type="entry name" value="ACT_dom"/>
</dbReference>
<dbReference type="InterPro" id="IPR007685">
    <property type="entry name" value="RelA_SpoT"/>
</dbReference>
<reference evidence="3 4" key="1">
    <citation type="submission" date="2017-04" db="EMBL/GenBank/DDBJ databases">
        <authorList>
            <person name="Afonso C.L."/>
            <person name="Miller P.J."/>
            <person name="Scott M.A."/>
            <person name="Spackman E."/>
            <person name="Goraichik I."/>
            <person name="Dimitrov K.M."/>
            <person name="Suarez D.L."/>
            <person name="Swayne D.E."/>
        </authorList>
    </citation>
    <scope>NUCLEOTIDE SEQUENCE [LARGE SCALE GENOMIC DNA]</scope>
    <source>
        <strain evidence="3 4">DSM 11622</strain>
    </source>
</reference>
<dbReference type="STRING" id="645990.SAMN00120144_1633"/>
<dbReference type="SMART" id="SM00471">
    <property type="entry name" value="HDc"/>
    <property type="match status" value="1"/>
</dbReference>
<dbReference type="InterPro" id="IPR003607">
    <property type="entry name" value="HD/PDEase_dom"/>
</dbReference>
<dbReference type="InterPro" id="IPR004811">
    <property type="entry name" value="RelA/Spo_fam"/>
</dbReference>
<dbReference type="SUPFAM" id="SSF55021">
    <property type="entry name" value="ACT-like"/>
    <property type="match status" value="1"/>
</dbReference>
<dbReference type="FunFam" id="1.10.3210.10:FF:000001">
    <property type="entry name" value="GTP pyrophosphokinase RelA"/>
    <property type="match status" value="1"/>
</dbReference>
<organism evidence="3 4">
    <name type="scientific">Hymenobacter roseosalivarius DSM 11622</name>
    <dbReference type="NCBI Taxonomy" id="645990"/>
    <lineage>
        <taxon>Bacteria</taxon>
        <taxon>Pseudomonadati</taxon>
        <taxon>Bacteroidota</taxon>
        <taxon>Cytophagia</taxon>
        <taxon>Cytophagales</taxon>
        <taxon>Hymenobacteraceae</taxon>
        <taxon>Hymenobacter</taxon>
    </lineage>
</organism>
<gene>
    <name evidence="3" type="ORF">SAMN00120144_1633</name>
</gene>
<comment type="function">
    <text evidence="1">In eubacteria ppGpp (guanosine 3'-diphosphate 5'-diphosphate) is a mediator of the stringent response that coordinates a variety of cellular activities in response to changes in nutritional abundance.</text>
</comment>
<dbReference type="Gene3D" id="3.30.70.260">
    <property type="match status" value="1"/>
</dbReference>
<dbReference type="SUPFAM" id="SSF81301">
    <property type="entry name" value="Nucleotidyltransferase"/>
    <property type="match status" value="1"/>
</dbReference>
<dbReference type="PANTHER" id="PTHR21262">
    <property type="entry name" value="GUANOSINE-3',5'-BIS DIPHOSPHATE 3'-PYROPHOSPHOHYDROLASE"/>
    <property type="match status" value="1"/>
</dbReference>
<dbReference type="PROSITE" id="PS51880">
    <property type="entry name" value="TGS"/>
    <property type="match status" value="1"/>
</dbReference>
<dbReference type="OrthoDB" id="9805041at2"/>
<feature type="domain" description="TGS" evidence="2">
    <location>
        <begin position="404"/>
        <end position="465"/>
    </location>
</feature>
<dbReference type="NCBIfam" id="TIGR00691">
    <property type="entry name" value="spoT_relA"/>
    <property type="match status" value="1"/>
</dbReference>